<dbReference type="AlphaFoldDB" id="A0A9P7GN84"/>
<feature type="domain" description="Protein kinase" evidence="1">
    <location>
        <begin position="151"/>
        <end position="392"/>
    </location>
</feature>
<dbReference type="InterPro" id="IPR036537">
    <property type="entry name" value="Adaptor_Cbl_N_dom_sf"/>
</dbReference>
<dbReference type="GO" id="GO:0005524">
    <property type="term" value="F:ATP binding"/>
    <property type="evidence" value="ECO:0007669"/>
    <property type="project" value="InterPro"/>
</dbReference>
<dbReference type="InterPro" id="IPR000719">
    <property type="entry name" value="Prot_kinase_dom"/>
</dbReference>
<dbReference type="GO" id="GO:0007166">
    <property type="term" value="P:cell surface receptor signaling pathway"/>
    <property type="evidence" value="ECO:0007669"/>
    <property type="project" value="InterPro"/>
</dbReference>
<evidence type="ECO:0000313" key="2">
    <source>
        <dbReference type="EMBL" id="KAG5650410.1"/>
    </source>
</evidence>
<dbReference type="PANTHER" id="PTHR23257">
    <property type="entry name" value="SERINE-THREONINE PROTEIN KINASE"/>
    <property type="match status" value="1"/>
</dbReference>
<dbReference type="InterPro" id="IPR011009">
    <property type="entry name" value="Kinase-like_dom_sf"/>
</dbReference>
<dbReference type="SMART" id="SM00220">
    <property type="entry name" value="S_TKc"/>
    <property type="match status" value="1"/>
</dbReference>
<dbReference type="EMBL" id="JABCKI010000459">
    <property type="protein sequence ID" value="KAG5650410.1"/>
    <property type="molecule type" value="Genomic_DNA"/>
</dbReference>
<dbReference type="InterPro" id="IPR059179">
    <property type="entry name" value="MLKL-like_MCAfunc"/>
</dbReference>
<organism evidence="2 3">
    <name type="scientific">Sphagnurus paluster</name>
    <dbReference type="NCBI Taxonomy" id="117069"/>
    <lineage>
        <taxon>Eukaryota</taxon>
        <taxon>Fungi</taxon>
        <taxon>Dikarya</taxon>
        <taxon>Basidiomycota</taxon>
        <taxon>Agaricomycotina</taxon>
        <taxon>Agaricomycetes</taxon>
        <taxon>Agaricomycetidae</taxon>
        <taxon>Agaricales</taxon>
        <taxon>Tricholomatineae</taxon>
        <taxon>Lyophyllaceae</taxon>
        <taxon>Sphagnurus</taxon>
    </lineage>
</organism>
<dbReference type="Gene3D" id="1.20.930.20">
    <property type="entry name" value="Adaptor protein Cbl, N-terminal domain"/>
    <property type="match status" value="1"/>
</dbReference>
<sequence>MVASQIIQQLLNLQPAPGLAFAFSIFRFIWDTVQQVKDSERQLTILVDTIAQFLCTLNDQFYTKKLSESRSAKSLDDLRSLLQDISQFASEQRRHNFLKSLYVKDERVDRIRGYHQKIATLVASFQISALVDLRAFQNLNEEARIQDQQLLNERLGNLQGNFDELRRVLDSRDDNIIAMMASLASRIQRKGDDREHQFYQYSLQYLSTLSGRYVELHDWTVTSYDVDFGIEIGSGGFSKVFKEFLGANILDERPFIVMPYYGNGNVRQYIERHPHCDRVQIIYDVALGIAHLHEKMIVHGDLKGMNVLIDDNGHGVICDFGLTQVKADVTSRTGLVGGVTVVGSRNWMAPELLQGQSLRKPCDIYAFGMLIYEVRISNLRTTYQPRPADLRE</sequence>
<reference evidence="2" key="2">
    <citation type="submission" date="2021-10" db="EMBL/GenBank/DDBJ databases">
        <title>Phylogenomics reveals ancestral predisposition of the termite-cultivated fungus Termitomyces towards a domesticated lifestyle.</title>
        <authorList>
            <person name="Auxier B."/>
            <person name="Grum-Grzhimaylo A."/>
            <person name="Cardenas M.E."/>
            <person name="Lodge J.D."/>
            <person name="Laessoe T."/>
            <person name="Pedersen O."/>
            <person name="Smith M.E."/>
            <person name="Kuyper T.W."/>
            <person name="Franco-Molano E.A."/>
            <person name="Baroni T.J."/>
            <person name="Aanen D.K."/>
        </authorList>
    </citation>
    <scope>NUCLEOTIDE SEQUENCE</scope>
    <source>
        <strain evidence="2">D49</strain>
    </source>
</reference>
<evidence type="ECO:0000259" key="1">
    <source>
        <dbReference type="PROSITE" id="PS50011"/>
    </source>
</evidence>
<dbReference type="PANTHER" id="PTHR23257:SF964">
    <property type="entry name" value="CHROMOSOME UNDETERMINED SCAFFOLD_50, WHOLE GENOME SHOTGUN SEQUENCE"/>
    <property type="match status" value="1"/>
</dbReference>
<dbReference type="Proteomes" id="UP000717328">
    <property type="component" value="Unassembled WGS sequence"/>
</dbReference>
<name>A0A9P7GN84_9AGAR</name>
<proteinExistence type="predicted"/>
<dbReference type="SUPFAM" id="SSF56112">
    <property type="entry name" value="Protein kinase-like (PK-like)"/>
    <property type="match status" value="1"/>
</dbReference>
<keyword evidence="3" id="KW-1185">Reference proteome</keyword>
<dbReference type="PROSITE" id="PS00108">
    <property type="entry name" value="PROTEIN_KINASE_ST"/>
    <property type="match status" value="1"/>
</dbReference>
<dbReference type="InterPro" id="IPR008271">
    <property type="entry name" value="Ser/Thr_kinase_AS"/>
</dbReference>
<dbReference type="Pfam" id="PF00069">
    <property type="entry name" value="Pkinase"/>
    <property type="match status" value="1"/>
</dbReference>
<comment type="caution">
    <text evidence="2">The sequence shown here is derived from an EMBL/GenBank/DDBJ whole genome shotgun (WGS) entry which is preliminary data.</text>
</comment>
<dbReference type="GO" id="GO:0004672">
    <property type="term" value="F:protein kinase activity"/>
    <property type="evidence" value="ECO:0007669"/>
    <property type="project" value="InterPro"/>
</dbReference>
<dbReference type="GO" id="GO:0005737">
    <property type="term" value="C:cytoplasm"/>
    <property type="evidence" value="ECO:0007669"/>
    <property type="project" value="TreeGrafter"/>
</dbReference>
<evidence type="ECO:0000313" key="3">
    <source>
        <dbReference type="Proteomes" id="UP000717328"/>
    </source>
</evidence>
<gene>
    <name evidence="2" type="ORF">H0H81_012347</name>
</gene>
<dbReference type="Gene3D" id="1.10.510.10">
    <property type="entry name" value="Transferase(Phosphotransferase) domain 1"/>
    <property type="match status" value="1"/>
</dbReference>
<dbReference type="OrthoDB" id="10261027at2759"/>
<dbReference type="PROSITE" id="PS50011">
    <property type="entry name" value="PROTEIN_KINASE_DOM"/>
    <property type="match status" value="1"/>
</dbReference>
<accession>A0A9P7GN84</accession>
<protein>
    <recommendedName>
        <fullName evidence="1">Protein kinase domain-containing protein</fullName>
    </recommendedName>
</protein>
<dbReference type="InterPro" id="IPR050167">
    <property type="entry name" value="Ser_Thr_protein_kinase"/>
</dbReference>
<dbReference type="CDD" id="cd21037">
    <property type="entry name" value="MLKL_NTD"/>
    <property type="match status" value="1"/>
</dbReference>
<reference evidence="2" key="1">
    <citation type="submission" date="2021-02" db="EMBL/GenBank/DDBJ databases">
        <authorList>
            <person name="Nieuwenhuis M."/>
            <person name="Van De Peppel L.J.J."/>
        </authorList>
    </citation>
    <scope>NUCLEOTIDE SEQUENCE</scope>
    <source>
        <strain evidence="2">D49</strain>
    </source>
</reference>